<feature type="domain" description="SCP" evidence="2">
    <location>
        <begin position="200"/>
        <end position="331"/>
    </location>
</feature>
<reference evidence="3" key="1">
    <citation type="submission" date="2020-07" db="EMBL/GenBank/DDBJ databases">
        <authorList>
            <person name="Nieuwenhuis M."/>
            <person name="Van De Peppel L.J.J."/>
        </authorList>
    </citation>
    <scope>NUCLEOTIDE SEQUENCE</scope>
    <source>
        <strain evidence="3">AP01</strain>
        <tissue evidence="3">Mycelium</tissue>
    </source>
</reference>
<dbReference type="PRINTS" id="PR00837">
    <property type="entry name" value="V5TPXLIKE"/>
</dbReference>
<protein>
    <recommendedName>
        <fullName evidence="2">SCP domain-containing protein</fullName>
    </recommendedName>
</protein>
<dbReference type="InterPro" id="IPR001283">
    <property type="entry name" value="CRISP-related"/>
</dbReference>
<comment type="caution">
    <text evidence="3">The sequence shown here is derived from an EMBL/GenBank/DDBJ whole genome shotgun (WGS) entry which is preliminary data.</text>
</comment>
<dbReference type="SUPFAM" id="SSF55797">
    <property type="entry name" value="PR-1-like"/>
    <property type="match status" value="1"/>
</dbReference>
<feature type="region of interest" description="Disordered" evidence="1">
    <location>
        <begin position="117"/>
        <end position="196"/>
    </location>
</feature>
<dbReference type="InterPro" id="IPR014044">
    <property type="entry name" value="CAP_dom"/>
</dbReference>
<name>A0A9P7G6F9_9AGAR</name>
<proteinExistence type="predicted"/>
<dbReference type="OrthoDB" id="337038at2759"/>
<evidence type="ECO:0000259" key="2">
    <source>
        <dbReference type="SMART" id="SM00198"/>
    </source>
</evidence>
<evidence type="ECO:0000256" key="1">
    <source>
        <dbReference type="SAM" id="MobiDB-lite"/>
    </source>
</evidence>
<dbReference type="InterPro" id="IPR035940">
    <property type="entry name" value="CAP_sf"/>
</dbReference>
<feature type="compositionally biased region" description="Pro residues" evidence="1">
    <location>
        <begin position="139"/>
        <end position="155"/>
    </location>
</feature>
<dbReference type="PANTHER" id="PTHR10334">
    <property type="entry name" value="CYSTEINE-RICH SECRETORY PROTEIN-RELATED"/>
    <property type="match status" value="1"/>
</dbReference>
<accession>A0A9P7G6F9</accession>
<organism evidence="3 4">
    <name type="scientific">Asterophora parasitica</name>
    <dbReference type="NCBI Taxonomy" id="117018"/>
    <lineage>
        <taxon>Eukaryota</taxon>
        <taxon>Fungi</taxon>
        <taxon>Dikarya</taxon>
        <taxon>Basidiomycota</taxon>
        <taxon>Agaricomycotina</taxon>
        <taxon>Agaricomycetes</taxon>
        <taxon>Agaricomycetidae</taxon>
        <taxon>Agaricales</taxon>
        <taxon>Tricholomatineae</taxon>
        <taxon>Lyophyllaceae</taxon>
        <taxon>Asterophora</taxon>
    </lineage>
</organism>
<dbReference type="SMART" id="SM00198">
    <property type="entry name" value="SCP"/>
    <property type="match status" value="1"/>
</dbReference>
<reference evidence="3" key="2">
    <citation type="submission" date="2021-10" db="EMBL/GenBank/DDBJ databases">
        <title>Phylogenomics reveals ancestral predisposition of the termite-cultivated fungus Termitomyces towards a domesticated lifestyle.</title>
        <authorList>
            <person name="Auxier B."/>
            <person name="Grum-Grzhimaylo A."/>
            <person name="Cardenas M.E."/>
            <person name="Lodge J.D."/>
            <person name="Laessoe T."/>
            <person name="Pedersen O."/>
            <person name="Smith M.E."/>
            <person name="Kuyper T.W."/>
            <person name="Franco-Molano E.A."/>
            <person name="Baroni T.J."/>
            <person name="Aanen D.K."/>
        </authorList>
    </citation>
    <scope>NUCLEOTIDE SEQUENCE</scope>
    <source>
        <strain evidence="3">AP01</strain>
        <tissue evidence="3">Mycelium</tissue>
    </source>
</reference>
<sequence length="339" mass="34921">MSKWGWNGRMMGTDPWGIVLKNANSTESFAAAIAKACGTEATPVSKLPSPSQVVGNVQTGHVTYSSEVPTITSVATTTSANREIVASSSVAAPTVTTSSALVIASAAGFAPPALRPTTSSSIIPPVPPSSITPVTTSSAPPPPPRTTSTPPPPPVTTSSTRPPVIRTTSAPAFAPPAPTKAPEPSQAPSTGGGSFFTSDSDINAYLTAHNTVRAQHGAAPLTWSDDLASKAQQWADGCVFEHSGGIFGRLGENLAAGTGDYNIATAVKGWTDEVTEYNPSNPKASHFTQVVWKSTTQVGCAVQTCNGIFDAKFGPAKYFVCEYNPAGNVSGQFDQNVQV</sequence>
<dbReference type="Pfam" id="PF00188">
    <property type="entry name" value="CAP"/>
    <property type="match status" value="1"/>
</dbReference>
<dbReference type="AlphaFoldDB" id="A0A9P7G6F9"/>
<dbReference type="Proteomes" id="UP000775547">
    <property type="component" value="Unassembled WGS sequence"/>
</dbReference>
<gene>
    <name evidence="3" type="ORF">DXG03_007853</name>
</gene>
<dbReference type="EMBL" id="JABCKV010000060">
    <property type="protein sequence ID" value="KAG5644724.1"/>
    <property type="molecule type" value="Genomic_DNA"/>
</dbReference>
<evidence type="ECO:0000313" key="4">
    <source>
        <dbReference type="Proteomes" id="UP000775547"/>
    </source>
</evidence>
<evidence type="ECO:0000313" key="3">
    <source>
        <dbReference type="EMBL" id="KAG5644724.1"/>
    </source>
</evidence>
<dbReference type="Gene3D" id="3.40.33.10">
    <property type="entry name" value="CAP"/>
    <property type="match status" value="1"/>
</dbReference>
<keyword evidence="4" id="KW-1185">Reference proteome</keyword>